<dbReference type="Proteomes" id="UP000214646">
    <property type="component" value="Unassembled WGS sequence"/>
</dbReference>
<dbReference type="GO" id="GO:0004674">
    <property type="term" value="F:protein serine/threonine kinase activity"/>
    <property type="evidence" value="ECO:0007669"/>
    <property type="project" value="UniProtKB-KW"/>
</dbReference>
<dbReference type="AlphaFoldDB" id="A0A225DX97"/>
<keyword evidence="3" id="KW-0723">Serine/threonine-protein kinase</keyword>
<dbReference type="InterPro" id="IPR002372">
    <property type="entry name" value="PQQ_rpt_dom"/>
</dbReference>
<comment type="caution">
    <text evidence="3">The sequence shown here is derived from an EMBL/GenBank/DDBJ whole genome shotgun (WGS) entry which is preliminary data.</text>
</comment>
<dbReference type="InterPro" id="IPR015943">
    <property type="entry name" value="WD40/YVTN_repeat-like_dom_sf"/>
</dbReference>
<dbReference type="RefSeq" id="WP_088254824.1">
    <property type="nucleotide sequence ID" value="NZ_NIDE01000004.1"/>
</dbReference>
<keyword evidence="1" id="KW-0732">Signal</keyword>
<organism evidence="3 4">
    <name type="scientific">Fimbriiglobus ruber</name>
    <dbReference type="NCBI Taxonomy" id="1908690"/>
    <lineage>
        <taxon>Bacteria</taxon>
        <taxon>Pseudomonadati</taxon>
        <taxon>Planctomycetota</taxon>
        <taxon>Planctomycetia</taxon>
        <taxon>Gemmatales</taxon>
        <taxon>Gemmataceae</taxon>
        <taxon>Fimbriiglobus</taxon>
    </lineage>
</organism>
<feature type="chain" id="PRO_5011968371" evidence="1">
    <location>
        <begin position="22"/>
        <end position="419"/>
    </location>
</feature>
<dbReference type="Pfam" id="PF13360">
    <property type="entry name" value="PQQ_2"/>
    <property type="match status" value="1"/>
</dbReference>
<dbReference type="InterPro" id="IPR018391">
    <property type="entry name" value="PQQ_b-propeller_rpt"/>
</dbReference>
<dbReference type="InterPro" id="IPR011047">
    <property type="entry name" value="Quinoprotein_ADH-like_sf"/>
</dbReference>
<keyword evidence="3" id="KW-0808">Transferase</keyword>
<dbReference type="EMBL" id="NIDE01000004">
    <property type="protein sequence ID" value="OWK43118.1"/>
    <property type="molecule type" value="Genomic_DNA"/>
</dbReference>
<accession>A0A225DX97</accession>
<evidence type="ECO:0000313" key="4">
    <source>
        <dbReference type="Proteomes" id="UP000214646"/>
    </source>
</evidence>
<proteinExistence type="predicted"/>
<dbReference type="SUPFAM" id="SSF50998">
    <property type="entry name" value="Quinoprotein alcohol dehydrogenase-like"/>
    <property type="match status" value="1"/>
</dbReference>
<feature type="domain" description="Pyrrolo-quinoline quinone repeat" evidence="2">
    <location>
        <begin position="93"/>
        <end position="297"/>
    </location>
</feature>
<name>A0A225DX97_9BACT</name>
<sequence>MPRFLPVLGLLVSLATGPASAAYPVTVGPADWPWWRGPTRDGVAPPNQTPPQKWSATENVLWKAPVPGRGHGSPAVVGDRVFLAVADAQTETQAVHCFDRKTGELAWATVVHRGGFETKGNAKSSLASSTPACDGRRVFINFQTANTITTTALDLNGKILWQRKVSDFVQHQGFGSSPAVYGPLVLVTADNKGGGAAAGLDRETGTVVWTRTRPKLPNYTSPVILPIGGKDQLLLTGCDLVTSLDPLTGSQLWEHKGATTECVTSTVTDGRHVFTSGGYPKNHLAAVTADGSGKVAWESGARVYVPSLLYKDGHLYGVQDEGVAVCWRCDTGKQVWKERLGGTFSASPVLVGDVVYSVNEAGKWFLFKATPEAFTLVAENKLGDEVFATPTICGDHIYARVAEKVDGQRKEWLYCLGKQ</sequence>
<evidence type="ECO:0000313" key="3">
    <source>
        <dbReference type="EMBL" id="OWK43118.1"/>
    </source>
</evidence>
<evidence type="ECO:0000256" key="1">
    <source>
        <dbReference type="SAM" id="SignalP"/>
    </source>
</evidence>
<reference evidence="4" key="1">
    <citation type="submission" date="2017-06" db="EMBL/GenBank/DDBJ databases">
        <title>Genome analysis of Fimbriiglobus ruber SP5, the first member of the order Planctomycetales with confirmed chitinolytic capability.</title>
        <authorList>
            <person name="Ravin N.V."/>
            <person name="Rakitin A.L."/>
            <person name="Ivanova A.A."/>
            <person name="Beletsky A.V."/>
            <person name="Kulichevskaya I.S."/>
            <person name="Mardanov A.V."/>
            <person name="Dedysh S.N."/>
        </authorList>
    </citation>
    <scope>NUCLEOTIDE SEQUENCE [LARGE SCALE GENOMIC DNA]</scope>
    <source>
        <strain evidence="4">SP5</strain>
    </source>
</reference>
<keyword evidence="4" id="KW-1185">Reference proteome</keyword>
<evidence type="ECO:0000259" key="2">
    <source>
        <dbReference type="Pfam" id="PF13360"/>
    </source>
</evidence>
<dbReference type="Gene3D" id="2.130.10.10">
    <property type="entry name" value="YVTN repeat-like/Quinoprotein amine dehydrogenase"/>
    <property type="match status" value="2"/>
</dbReference>
<protein>
    <submittedName>
        <fullName evidence="3">Putative serine/threonine protein kinase</fullName>
    </submittedName>
</protein>
<dbReference type="PANTHER" id="PTHR34512:SF30">
    <property type="entry name" value="OUTER MEMBRANE PROTEIN ASSEMBLY FACTOR BAMB"/>
    <property type="match status" value="1"/>
</dbReference>
<dbReference type="PANTHER" id="PTHR34512">
    <property type="entry name" value="CELL SURFACE PROTEIN"/>
    <property type="match status" value="1"/>
</dbReference>
<dbReference type="SMART" id="SM00564">
    <property type="entry name" value="PQQ"/>
    <property type="match status" value="3"/>
</dbReference>
<dbReference type="OrthoDB" id="244732at2"/>
<gene>
    <name evidence="3" type="ORF">FRUB_02717</name>
</gene>
<feature type="signal peptide" evidence="1">
    <location>
        <begin position="1"/>
        <end position="21"/>
    </location>
</feature>
<keyword evidence="3" id="KW-0418">Kinase</keyword>